<evidence type="ECO:0000313" key="3">
    <source>
        <dbReference type="Proteomes" id="UP000822688"/>
    </source>
</evidence>
<name>A0A8T0J2Y7_CERPU</name>
<reference evidence="2" key="1">
    <citation type="submission" date="2020-06" db="EMBL/GenBank/DDBJ databases">
        <title>WGS assembly of Ceratodon purpureus strain R40.</title>
        <authorList>
            <person name="Carey S.B."/>
            <person name="Jenkins J."/>
            <person name="Shu S."/>
            <person name="Lovell J.T."/>
            <person name="Sreedasyam A."/>
            <person name="Maumus F."/>
            <person name="Tiley G.P."/>
            <person name="Fernandez-Pozo N."/>
            <person name="Barry K."/>
            <person name="Chen C."/>
            <person name="Wang M."/>
            <person name="Lipzen A."/>
            <person name="Daum C."/>
            <person name="Saski C.A."/>
            <person name="Payton A.C."/>
            <person name="Mcbreen J.C."/>
            <person name="Conrad R.E."/>
            <person name="Kollar L.M."/>
            <person name="Olsson S."/>
            <person name="Huttunen S."/>
            <person name="Landis J.B."/>
            <person name="Wickett N.J."/>
            <person name="Johnson M.G."/>
            <person name="Rensing S.A."/>
            <person name="Grimwood J."/>
            <person name="Schmutz J."/>
            <person name="Mcdaniel S.F."/>
        </authorList>
    </citation>
    <scope>NUCLEOTIDE SEQUENCE</scope>
    <source>
        <strain evidence="2">R40</strain>
    </source>
</reference>
<accession>A0A8T0J2Y7</accession>
<proteinExistence type="predicted"/>
<evidence type="ECO:0000256" key="1">
    <source>
        <dbReference type="SAM" id="SignalP"/>
    </source>
</evidence>
<comment type="caution">
    <text evidence="2">The sequence shown here is derived from an EMBL/GenBank/DDBJ whole genome shotgun (WGS) entry which is preliminary data.</text>
</comment>
<evidence type="ECO:0000313" key="2">
    <source>
        <dbReference type="EMBL" id="KAG0589582.1"/>
    </source>
</evidence>
<dbReference type="EMBL" id="CM026421">
    <property type="protein sequence ID" value="KAG0589582.1"/>
    <property type="molecule type" value="Genomic_DNA"/>
</dbReference>
<keyword evidence="3" id="KW-1185">Reference proteome</keyword>
<organism evidence="2 3">
    <name type="scientific">Ceratodon purpureus</name>
    <name type="common">Fire moss</name>
    <name type="synonym">Dicranum purpureum</name>
    <dbReference type="NCBI Taxonomy" id="3225"/>
    <lineage>
        <taxon>Eukaryota</taxon>
        <taxon>Viridiplantae</taxon>
        <taxon>Streptophyta</taxon>
        <taxon>Embryophyta</taxon>
        <taxon>Bryophyta</taxon>
        <taxon>Bryophytina</taxon>
        <taxon>Bryopsida</taxon>
        <taxon>Dicranidae</taxon>
        <taxon>Pseudoditrichales</taxon>
        <taxon>Ditrichaceae</taxon>
        <taxon>Ceratodon</taxon>
    </lineage>
</organism>
<gene>
    <name evidence="2" type="ORF">KC19_1G031700</name>
</gene>
<keyword evidence="1" id="KW-0732">Signal</keyword>
<feature type="signal peptide" evidence="1">
    <location>
        <begin position="1"/>
        <end position="17"/>
    </location>
</feature>
<dbReference type="AlphaFoldDB" id="A0A8T0J2Y7"/>
<protein>
    <submittedName>
        <fullName evidence="2">Uncharacterized protein</fullName>
    </submittedName>
</protein>
<feature type="chain" id="PRO_5035886504" evidence="1">
    <location>
        <begin position="18"/>
        <end position="51"/>
    </location>
</feature>
<sequence length="51" mass="5825">MHMLHVHFSFSISLLPGIRIVMQFALSKDSEYIAHADLNRSLLKLTSWVGL</sequence>
<dbReference type="Proteomes" id="UP000822688">
    <property type="component" value="Chromosome 1"/>
</dbReference>